<evidence type="ECO:0000313" key="4">
    <source>
        <dbReference type="Proteomes" id="UP001590950"/>
    </source>
</evidence>
<feature type="compositionally biased region" description="Acidic residues" evidence="1">
    <location>
        <begin position="16"/>
        <end position="31"/>
    </location>
</feature>
<organism evidence="3 4">
    <name type="scientific">Stereocaulon virgatum</name>
    <dbReference type="NCBI Taxonomy" id="373712"/>
    <lineage>
        <taxon>Eukaryota</taxon>
        <taxon>Fungi</taxon>
        <taxon>Dikarya</taxon>
        <taxon>Ascomycota</taxon>
        <taxon>Pezizomycotina</taxon>
        <taxon>Lecanoromycetes</taxon>
        <taxon>OSLEUM clade</taxon>
        <taxon>Lecanoromycetidae</taxon>
        <taxon>Lecanorales</taxon>
        <taxon>Lecanorineae</taxon>
        <taxon>Stereocaulaceae</taxon>
        <taxon>Stereocaulon</taxon>
    </lineage>
</organism>
<name>A0ABR4A8P4_9LECA</name>
<evidence type="ECO:0000313" key="3">
    <source>
        <dbReference type="EMBL" id="KAL2041119.1"/>
    </source>
</evidence>
<evidence type="ECO:0008006" key="5">
    <source>
        <dbReference type="Google" id="ProtNLM"/>
    </source>
</evidence>
<feature type="compositionally biased region" description="Basic residues" evidence="1">
    <location>
        <begin position="1"/>
        <end position="10"/>
    </location>
</feature>
<accession>A0ABR4A8P4</accession>
<gene>
    <name evidence="3" type="ORF">N7G274_006063</name>
</gene>
<dbReference type="EMBL" id="JBEFKJ010000018">
    <property type="protein sequence ID" value="KAL2041119.1"/>
    <property type="molecule type" value="Genomic_DNA"/>
</dbReference>
<reference evidence="3 4" key="1">
    <citation type="submission" date="2024-09" db="EMBL/GenBank/DDBJ databases">
        <title>Rethinking Asexuality: The Enigmatic Case of Functional Sexual Genes in Lepraria (Stereocaulaceae).</title>
        <authorList>
            <person name="Doellman M."/>
            <person name="Sun Y."/>
            <person name="Barcenas-Pena A."/>
            <person name="Lumbsch H.T."/>
            <person name="Grewe F."/>
        </authorList>
    </citation>
    <scope>NUCLEOTIDE SEQUENCE [LARGE SCALE GENOMIC DNA]</scope>
    <source>
        <strain evidence="3 4">Mercado 3170</strain>
    </source>
</reference>
<evidence type="ECO:0000256" key="1">
    <source>
        <dbReference type="SAM" id="MobiDB-lite"/>
    </source>
</evidence>
<keyword evidence="4" id="KW-1185">Reference proteome</keyword>
<keyword evidence="2" id="KW-0472">Membrane</keyword>
<evidence type="ECO:0000256" key="2">
    <source>
        <dbReference type="SAM" id="Phobius"/>
    </source>
</evidence>
<keyword evidence="2" id="KW-0812">Transmembrane</keyword>
<keyword evidence="2" id="KW-1133">Transmembrane helix</keyword>
<feature type="region of interest" description="Disordered" evidence="1">
    <location>
        <begin position="1"/>
        <end position="31"/>
    </location>
</feature>
<feature type="transmembrane region" description="Helical" evidence="2">
    <location>
        <begin position="78"/>
        <end position="97"/>
    </location>
</feature>
<comment type="caution">
    <text evidence="3">The sequence shown here is derived from an EMBL/GenBank/DDBJ whole genome shotgun (WGS) entry which is preliminary data.</text>
</comment>
<feature type="transmembrane region" description="Helical" evidence="2">
    <location>
        <begin position="155"/>
        <end position="176"/>
    </location>
</feature>
<protein>
    <recommendedName>
        <fullName evidence="5">Transmembrane protein</fullName>
    </recommendedName>
</protein>
<feature type="transmembrane region" description="Helical" evidence="2">
    <location>
        <begin position="126"/>
        <end position="143"/>
    </location>
</feature>
<sequence length="194" mass="22002">MATARLRKTFHYPADNSDDDDTPRDLDEEEQEKLIKKLREEDDERNEEYKRIFLAIPTISATSYIPALIMSRLVQVKLISLLSMTSLIATAYILVFVPNTRAEPSEPMKSRRQLATTPEPSPLHKYIGYLNGGLSLLIGLNAISFKDNRGVHEGFWLLCLLPVVSFSIITLARRLMLSVDVGELEELTYIYKGA</sequence>
<proteinExistence type="predicted"/>
<dbReference type="Proteomes" id="UP001590950">
    <property type="component" value="Unassembled WGS sequence"/>
</dbReference>